<feature type="domain" description="C3H1-type" evidence="7">
    <location>
        <begin position="242"/>
        <end position="270"/>
    </location>
</feature>
<dbReference type="GO" id="GO:0003729">
    <property type="term" value="F:mRNA binding"/>
    <property type="evidence" value="ECO:0007669"/>
    <property type="project" value="InterPro"/>
</dbReference>
<organism evidence="8 9">
    <name type="scientific">Eeniella nana</name>
    <name type="common">Yeast</name>
    <name type="synonym">Brettanomyces nanus</name>
    <dbReference type="NCBI Taxonomy" id="13502"/>
    <lineage>
        <taxon>Eukaryota</taxon>
        <taxon>Fungi</taxon>
        <taxon>Dikarya</taxon>
        <taxon>Ascomycota</taxon>
        <taxon>Saccharomycotina</taxon>
        <taxon>Pichiomycetes</taxon>
        <taxon>Pichiales</taxon>
        <taxon>Pichiaceae</taxon>
        <taxon>Brettanomyces</taxon>
    </lineage>
</organism>
<keyword evidence="9" id="KW-1185">Reference proteome</keyword>
<reference evidence="8" key="1">
    <citation type="submission" date="2020-10" db="EMBL/GenBank/DDBJ databases">
        <authorList>
            <person name="Roach M.J.R."/>
        </authorList>
    </citation>
    <scope>NUCLEOTIDE SEQUENCE</scope>
    <source>
        <strain evidence="8">CBS 1945</strain>
    </source>
</reference>
<feature type="region of interest" description="Disordered" evidence="6">
    <location>
        <begin position="1"/>
        <end position="34"/>
    </location>
</feature>
<dbReference type="PROSITE" id="PS50103">
    <property type="entry name" value="ZF_C3H1"/>
    <property type="match status" value="2"/>
</dbReference>
<keyword evidence="1 5" id="KW-0479">Metal-binding</keyword>
<proteinExistence type="predicted"/>
<dbReference type="FunFam" id="4.10.1000.10:FF:000001">
    <property type="entry name" value="zinc finger CCCH domain-containing protein 15-like"/>
    <property type="match status" value="1"/>
</dbReference>
<evidence type="ECO:0000259" key="7">
    <source>
        <dbReference type="PROSITE" id="PS50103"/>
    </source>
</evidence>
<dbReference type="Proteomes" id="UP000662931">
    <property type="component" value="Chromosome 1"/>
</dbReference>
<evidence type="ECO:0000313" key="9">
    <source>
        <dbReference type="Proteomes" id="UP000662931"/>
    </source>
</evidence>
<dbReference type="InterPro" id="IPR036855">
    <property type="entry name" value="Znf_CCCH_sf"/>
</dbReference>
<accession>A0A875S0J6</accession>
<dbReference type="GO" id="GO:0010468">
    <property type="term" value="P:regulation of gene expression"/>
    <property type="evidence" value="ECO:0007669"/>
    <property type="project" value="UniProtKB-ARBA"/>
</dbReference>
<feature type="zinc finger region" description="C3H1-type" evidence="5">
    <location>
        <begin position="242"/>
        <end position="270"/>
    </location>
</feature>
<dbReference type="SMART" id="SM00356">
    <property type="entry name" value="ZnF_C3H1"/>
    <property type="match status" value="2"/>
</dbReference>
<sequence length="341" mass="37406">MTDLGSASSATASWCGSSSTSSATASPRNSSEDLLATVGSSNQSESLDMMSLIPNLWSDNKAKMRPSHQGLSNAKNISRIPTLTSPWCSSITSPLRVSSNTPSISASVCSHPTSSVQEQASLEFSFTPSVLVQSEMNSQKFQSPISSTASKSIIPSQIAASTDTSFISSVPLTEENLSLLGQQKDLVLNEDSTSIFDSSMSIHSHQDHSRNGRSKGHKLAGFQDIGNSKTNNHFSKKRDNMLYKTEMCVQFQKHGFCPYGSKCQFAHGEQELKRIRRCDNWKTKPCVNWMRTGTCRYGKRCCFKHGDEDNGTQLVNEPPPETVMKKISMKLSQKGYYDSPN</sequence>
<dbReference type="FunFam" id="4.10.1000.10:FF:000018">
    <property type="entry name" value="Zinc finger protein"/>
    <property type="match status" value="1"/>
</dbReference>
<name>A0A875S0J6_EENNA</name>
<dbReference type="GO" id="GO:0008270">
    <property type="term" value="F:zinc ion binding"/>
    <property type="evidence" value="ECO:0007669"/>
    <property type="project" value="UniProtKB-KW"/>
</dbReference>
<feature type="zinc finger region" description="C3H1-type" evidence="5">
    <location>
        <begin position="280"/>
        <end position="308"/>
    </location>
</feature>
<feature type="compositionally biased region" description="Low complexity" evidence="6">
    <location>
        <begin position="1"/>
        <end position="29"/>
    </location>
</feature>
<dbReference type="GeneID" id="62194110"/>
<dbReference type="KEGG" id="bnn:FOA43_000709"/>
<dbReference type="InterPro" id="IPR000571">
    <property type="entry name" value="Znf_CCCH"/>
</dbReference>
<dbReference type="SUPFAM" id="SSF90229">
    <property type="entry name" value="CCCH zinc finger"/>
    <property type="match status" value="2"/>
</dbReference>
<feature type="domain" description="C3H1-type" evidence="7">
    <location>
        <begin position="280"/>
        <end position="308"/>
    </location>
</feature>
<keyword evidence="3 5" id="KW-0863">Zinc-finger</keyword>
<evidence type="ECO:0000256" key="4">
    <source>
        <dbReference type="ARBA" id="ARBA00022833"/>
    </source>
</evidence>
<dbReference type="RefSeq" id="XP_038776964.1">
    <property type="nucleotide sequence ID" value="XM_038921036.1"/>
</dbReference>
<gene>
    <name evidence="8" type="ORF">FOA43_000709</name>
</gene>
<dbReference type="InterPro" id="IPR045877">
    <property type="entry name" value="ZFP36-like"/>
</dbReference>
<evidence type="ECO:0000256" key="6">
    <source>
        <dbReference type="SAM" id="MobiDB-lite"/>
    </source>
</evidence>
<evidence type="ECO:0000256" key="3">
    <source>
        <dbReference type="ARBA" id="ARBA00022771"/>
    </source>
</evidence>
<dbReference type="PANTHER" id="PTHR12547:SF18">
    <property type="entry name" value="PROTEIN TIS11"/>
    <property type="match status" value="1"/>
</dbReference>
<dbReference type="PANTHER" id="PTHR12547">
    <property type="entry name" value="CCCH ZINC FINGER/TIS11-RELATED"/>
    <property type="match status" value="1"/>
</dbReference>
<dbReference type="GO" id="GO:0006879">
    <property type="term" value="P:intracellular iron ion homeostasis"/>
    <property type="evidence" value="ECO:0007669"/>
    <property type="project" value="UniProtKB-ARBA"/>
</dbReference>
<evidence type="ECO:0000256" key="5">
    <source>
        <dbReference type="PROSITE-ProRule" id="PRU00723"/>
    </source>
</evidence>
<keyword evidence="2" id="KW-0677">Repeat</keyword>
<dbReference type="OrthoDB" id="410307at2759"/>
<dbReference type="Pfam" id="PF00642">
    <property type="entry name" value="zf-CCCH"/>
    <property type="match status" value="2"/>
</dbReference>
<dbReference type="EMBL" id="CP064812">
    <property type="protein sequence ID" value="QPG73399.1"/>
    <property type="molecule type" value="Genomic_DNA"/>
</dbReference>
<dbReference type="Gene3D" id="4.10.1000.10">
    <property type="entry name" value="Zinc finger, CCCH-type"/>
    <property type="match status" value="2"/>
</dbReference>
<protein>
    <recommendedName>
        <fullName evidence="7">C3H1-type domain-containing protein</fullName>
    </recommendedName>
</protein>
<keyword evidence="4 5" id="KW-0862">Zinc</keyword>
<evidence type="ECO:0000313" key="8">
    <source>
        <dbReference type="EMBL" id="QPG73399.1"/>
    </source>
</evidence>
<evidence type="ECO:0000256" key="1">
    <source>
        <dbReference type="ARBA" id="ARBA00022723"/>
    </source>
</evidence>
<evidence type="ECO:0000256" key="2">
    <source>
        <dbReference type="ARBA" id="ARBA00022737"/>
    </source>
</evidence>
<dbReference type="AlphaFoldDB" id="A0A875S0J6"/>